<feature type="compositionally biased region" description="Polar residues" evidence="1">
    <location>
        <begin position="682"/>
        <end position="706"/>
    </location>
</feature>
<feature type="region of interest" description="Disordered" evidence="1">
    <location>
        <begin position="425"/>
        <end position="574"/>
    </location>
</feature>
<feature type="compositionally biased region" description="Low complexity" evidence="1">
    <location>
        <begin position="536"/>
        <end position="574"/>
    </location>
</feature>
<reference evidence="3 4" key="1">
    <citation type="submission" date="2024-03" db="EMBL/GenBank/DDBJ databases">
        <title>Genome-scale model development and genomic sequencing of the oleaginous clade Lipomyces.</title>
        <authorList>
            <consortium name="Lawrence Berkeley National Laboratory"/>
            <person name="Czajka J.J."/>
            <person name="Han Y."/>
            <person name="Kim J."/>
            <person name="Mondo S.J."/>
            <person name="Hofstad B.A."/>
            <person name="Robles A."/>
            <person name="Haridas S."/>
            <person name="Riley R."/>
            <person name="LaButti K."/>
            <person name="Pangilinan J."/>
            <person name="Andreopoulos W."/>
            <person name="Lipzen A."/>
            <person name="Yan J."/>
            <person name="Wang M."/>
            <person name="Ng V."/>
            <person name="Grigoriev I.V."/>
            <person name="Spatafora J.W."/>
            <person name="Magnuson J.K."/>
            <person name="Baker S.E."/>
            <person name="Pomraning K.R."/>
        </authorList>
    </citation>
    <scope>NUCLEOTIDE SEQUENCE [LARGE SCALE GENOMIC DNA]</scope>
    <source>
        <strain evidence="3 4">Phaff 52-87</strain>
    </source>
</reference>
<feature type="compositionally biased region" description="Low complexity" evidence="1">
    <location>
        <begin position="361"/>
        <end position="374"/>
    </location>
</feature>
<evidence type="ECO:0000313" key="3">
    <source>
        <dbReference type="EMBL" id="KAK7203580.1"/>
    </source>
</evidence>
<dbReference type="PANTHER" id="PTHR28051">
    <property type="entry name" value="PROTEIN MTL1-RELATED"/>
    <property type="match status" value="1"/>
</dbReference>
<feature type="compositionally biased region" description="Acidic residues" evidence="1">
    <location>
        <begin position="608"/>
        <end position="617"/>
    </location>
</feature>
<organism evidence="3 4">
    <name type="scientific">Myxozyma melibiosi</name>
    <dbReference type="NCBI Taxonomy" id="54550"/>
    <lineage>
        <taxon>Eukaryota</taxon>
        <taxon>Fungi</taxon>
        <taxon>Dikarya</taxon>
        <taxon>Ascomycota</taxon>
        <taxon>Saccharomycotina</taxon>
        <taxon>Lipomycetes</taxon>
        <taxon>Lipomycetales</taxon>
        <taxon>Lipomycetaceae</taxon>
        <taxon>Myxozyma</taxon>
    </lineage>
</organism>
<feature type="region of interest" description="Disordered" evidence="1">
    <location>
        <begin position="751"/>
        <end position="778"/>
    </location>
</feature>
<dbReference type="Pfam" id="PF08550">
    <property type="entry name" value="GATA_AreA"/>
    <property type="match status" value="1"/>
</dbReference>
<dbReference type="GeneID" id="90039788"/>
<feature type="compositionally biased region" description="Low complexity" evidence="1">
    <location>
        <begin position="432"/>
        <end position="444"/>
    </location>
</feature>
<feature type="compositionally biased region" description="Polar residues" evidence="1">
    <location>
        <begin position="188"/>
        <end position="199"/>
    </location>
</feature>
<evidence type="ECO:0000256" key="1">
    <source>
        <dbReference type="SAM" id="MobiDB-lite"/>
    </source>
</evidence>
<keyword evidence="4" id="KW-1185">Reference proteome</keyword>
<comment type="caution">
    <text evidence="3">The sequence shown here is derived from an EMBL/GenBank/DDBJ whole genome shotgun (WGS) entry which is preliminary data.</text>
</comment>
<dbReference type="InterPro" id="IPR013860">
    <property type="entry name" value="AreA_GATA"/>
</dbReference>
<dbReference type="InterPro" id="IPR052292">
    <property type="entry name" value="Glucose_repression_reg"/>
</dbReference>
<feature type="compositionally biased region" description="Polar residues" evidence="1">
    <location>
        <begin position="217"/>
        <end position="230"/>
    </location>
</feature>
<feature type="compositionally biased region" description="Low complexity" evidence="1">
    <location>
        <begin position="15"/>
        <end position="29"/>
    </location>
</feature>
<feature type="domain" description="Nitrogen regulatory protein areA GATA-like" evidence="2">
    <location>
        <begin position="127"/>
        <end position="154"/>
    </location>
</feature>
<feature type="region of interest" description="Disordered" evidence="1">
    <location>
        <begin position="188"/>
        <end position="235"/>
    </location>
</feature>
<protein>
    <recommendedName>
        <fullName evidence="2">Nitrogen regulatory protein areA GATA-like domain-containing protein</fullName>
    </recommendedName>
</protein>
<proteinExistence type="predicted"/>
<feature type="compositionally biased region" description="Basic and acidic residues" evidence="1">
    <location>
        <begin position="760"/>
        <end position="769"/>
    </location>
</feature>
<feature type="region of interest" description="Disordered" evidence="1">
    <location>
        <begin position="266"/>
        <end position="299"/>
    </location>
</feature>
<dbReference type="RefSeq" id="XP_064766613.1">
    <property type="nucleotide sequence ID" value="XM_064914276.1"/>
</dbReference>
<feature type="region of interest" description="Disordered" evidence="1">
    <location>
        <begin position="592"/>
        <end position="618"/>
    </location>
</feature>
<dbReference type="EMBL" id="JBBJBU010000011">
    <property type="protein sequence ID" value="KAK7203580.1"/>
    <property type="molecule type" value="Genomic_DNA"/>
</dbReference>
<name>A0ABR1F151_9ASCO</name>
<sequence>MSPSPDLAAQPLEPLLSDAASTSSVSSADTALTAPDLAVLSSSSVSTIVPQQQTQQQDLQQQQQPSQPQHTHDQQPMPDEQQPALPAVSAAPELLYAANDDSVIQYEPSRHVDYLSHNWQEADISSSWRYIVLRRKDVANSARLENASWRTWTKAKYNLKTVSPESVNWLKDYDVTWLYGPLATQTTRPFLDSSPSNESATERIRNTGALSPPLRSSARSDTIESRSNSKLSKKPILKKRSMSEVMLSRSVSSSNLIKQAAASVAAERHLRAPGTTPTTASYSSHQSPYMSLSPDDRRDPRFPSSLVARGYAASTANFSDRLTMLDSAAQKPSSTKHIHFSDRVEQCIALEAKDDDEDSGSHSVSVSATSSVTSTDDEDEDEEEPGLFLMVRSGSGSFQRPASLEPHTIAKLPATRLKYVPEIDDMPGLKNSSGSNHSSTVSFSMGDDDGDDEYDDDDYDDGASIEYRSDDEEHRRYRHGLSSDDEEDYEYRSRAARPSDGYFSANPSSSSGDYSYRHRHDEEPESNFLEDVPTPTLSSMSRNNSSSNLRKTSSGISIASRSSTSNLQAVAAAAQGATHVIGSSYARSRYLEDASAERSSGGGLESTSESDDEEIVDMDSNLLSSLRRDSVVLARGRIGEPLSPSTQIDPAYSVSSAINNTPVSAPAPAADAAAKEVKAVESISSESNDKANISSSKRPASVNSEASVPTPPVVDSSSEHSDDEEIEQPQGFWGHVTHAFSAAKELGGVFMNGGRWKSSTSEERQERRASAAAAAESG</sequence>
<feature type="region of interest" description="Disordered" evidence="1">
    <location>
        <begin position="1"/>
        <end position="29"/>
    </location>
</feature>
<dbReference type="Proteomes" id="UP001498771">
    <property type="component" value="Unassembled WGS sequence"/>
</dbReference>
<feature type="compositionally biased region" description="Polar residues" evidence="1">
    <location>
        <begin position="275"/>
        <end position="290"/>
    </location>
</feature>
<feature type="region of interest" description="Disordered" evidence="1">
    <location>
        <begin position="43"/>
        <end position="84"/>
    </location>
</feature>
<feature type="region of interest" description="Disordered" evidence="1">
    <location>
        <begin position="680"/>
        <end position="734"/>
    </location>
</feature>
<evidence type="ECO:0000313" key="4">
    <source>
        <dbReference type="Proteomes" id="UP001498771"/>
    </source>
</evidence>
<feature type="compositionally biased region" description="Acidic residues" evidence="1">
    <location>
        <begin position="446"/>
        <end position="463"/>
    </location>
</feature>
<feature type="compositionally biased region" description="Low complexity" evidence="1">
    <location>
        <begin position="43"/>
        <end position="69"/>
    </location>
</feature>
<dbReference type="PANTHER" id="PTHR28051:SF1">
    <property type="entry name" value="PROTEIN MTL1-RELATED"/>
    <property type="match status" value="1"/>
</dbReference>
<feature type="region of interest" description="Disordered" evidence="1">
    <location>
        <begin position="353"/>
        <end position="383"/>
    </location>
</feature>
<gene>
    <name evidence="3" type="ORF">BZA70DRAFT_291164</name>
</gene>
<accession>A0ABR1F151</accession>
<evidence type="ECO:0000259" key="2">
    <source>
        <dbReference type="Pfam" id="PF08550"/>
    </source>
</evidence>